<proteinExistence type="predicted"/>
<dbReference type="RefSeq" id="WP_185495786.1">
    <property type="nucleotide sequence ID" value="NZ_JAARUV010000010.1"/>
</dbReference>
<sequence length="123" mass="14381">MEDIIVKSMAGVHGVHVYGRIVSELIFNERENAEAVATIMRTDVDHKIEKFLGTVVDRREISKHREVYRNRDELYYGMMYEGGVQGGGEAVEFRKAPWTYEEVLRMEDQLEALRKEISFLKNR</sequence>
<dbReference type="Proteomes" id="UP000547643">
    <property type="component" value="Unassembled WGS sequence"/>
</dbReference>
<protein>
    <submittedName>
        <fullName evidence="1">Uncharacterized protein</fullName>
    </submittedName>
</protein>
<name>A0A7X0XTX9_9LIST</name>
<organism evidence="1 2">
    <name type="scientific">Listeria booriae</name>
    <dbReference type="NCBI Taxonomy" id="1552123"/>
    <lineage>
        <taxon>Bacteria</taxon>
        <taxon>Bacillati</taxon>
        <taxon>Bacillota</taxon>
        <taxon>Bacilli</taxon>
        <taxon>Bacillales</taxon>
        <taxon>Listeriaceae</taxon>
        <taxon>Listeria</taxon>
    </lineage>
</organism>
<evidence type="ECO:0000313" key="2">
    <source>
        <dbReference type="Proteomes" id="UP000547643"/>
    </source>
</evidence>
<reference evidence="1 2" key="1">
    <citation type="submission" date="2020-03" db="EMBL/GenBank/DDBJ databases">
        <title>Soil Listeria distribution.</title>
        <authorList>
            <person name="Liao J."/>
            <person name="Wiedmann M."/>
        </authorList>
    </citation>
    <scope>NUCLEOTIDE SEQUENCE [LARGE SCALE GENOMIC DNA]</scope>
    <source>
        <strain evidence="1 2">FSL L7-1017</strain>
    </source>
</reference>
<accession>A0A7X0XTX9</accession>
<dbReference type="EMBL" id="JAARUV010000010">
    <property type="protein sequence ID" value="MBC1780557.1"/>
    <property type="molecule type" value="Genomic_DNA"/>
</dbReference>
<comment type="caution">
    <text evidence="1">The sequence shown here is derived from an EMBL/GenBank/DDBJ whole genome shotgun (WGS) entry which is preliminary data.</text>
</comment>
<gene>
    <name evidence="1" type="ORF">HCA46_17165</name>
</gene>
<evidence type="ECO:0000313" key="1">
    <source>
        <dbReference type="EMBL" id="MBC1780557.1"/>
    </source>
</evidence>
<dbReference type="AlphaFoldDB" id="A0A7X0XTX9"/>